<dbReference type="GO" id="GO:0046854">
    <property type="term" value="P:phosphatidylinositol phosphate biosynthetic process"/>
    <property type="evidence" value="ECO:0007669"/>
    <property type="project" value="TreeGrafter"/>
</dbReference>
<evidence type="ECO:0000313" key="6">
    <source>
        <dbReference type="EMBL" id="OCH90381.1"/>
    </source>
</evidence>
<evidence type="ECO:0000259" key="5">
    <source>
        <dbReference type="PROSITE" id="PS51455"/>
    </source>
</evidence>
<dbReference type="Proteomes" id="UP000250043">
    <property type="component" value="Unassembled WGS sequence"/>
</dbReference>
<dbReference type="Gene3D" id="3.30.800.10">
    <property type="entry name" value="Phosphatidylinositol Phosphate Kinase II Beta"/>
    <property type="match status" value="1"/>
</dbReference>
<feature type="region of interest" description="Disordered" evidence="4">
    <location>
        <begin position="283"/>
        <end position="309"/>
    </location>
</feature>
<sequence>MSSGDADKPLPRIPQRRDLSVLTVEARAHLRRFLDHSLDEEGDIIPVEDRGVWASTLEDALLKLGASVSHGGWLAGIRCARKIRKEYREAEESRKTLEIREKEKNRSEDAALDVPDKTPSSSQTAGQRRELALTRLRTVLTKQESTSGLAPQHLLLTVTTHGTRSRGMFEDRGGSGSQHPALGCDFSAGDIVLPTCGRDVSVLYGLEEWDTQLWSEKADDIHIIGGSFHLKGVESASQQVSLCKVLRLSVYVYLSLLLEVHLLCNSQVEVHLHEPTIVAVASTPLMDMTPPGEQDEEQKGRRKSGSPSGLWSFVARQTGQFLHRAVNAGPSLGRRGSLELPATKTTSSESSDGRPLSDNAHRRPGFSLIGPSAWKGRSKSRDVSERRRSPSLSPSPFATTVGAIEAFKDLLSTSPGLEFPVPGILVSLAEKEMENSTRKLTGDERVALSSLVGWEGKAAQAKGMTGTLGFVRHQWISALYSEHVPILSPASHELTPAQSRPPSPNSSRPPSSSSCQVPRRVAHCGERRPVTYRYYSGGSPGDESLGEMIVRMCSTADNECEAPGCPYKRAEHDLRWIHHRVRIVAAVEPVSDSQEQSNTEDGDRPRMWLRCALCGAESRKQQMSDGTYLFSFGKYLELLLYSSIIFLLSPPVCEHTTASQQPGLPKMRFNILRRFTYGSHTVTFALSELEDIFEIKVPRLQILRGKNGNEATEPSGSSTQRDSSAKRQAEDDRNELRAEIRRWWQGLSEHMDKLEGNFAKDSKSTQVKQLPRLPFENDAYKVFDETNASTLKDSLASPPTHDIKTSIVQPSKSDSYLSYRPDKSGALERLPSAPRTPLSDPGITSTPLSSPQSQGPSSVNLFSSLRRAFQRTEQALYAELYRTPTESLNDVRRSFFTDAQGAMKRLLAWKAKHSSQFTKDLAGMGEPSAPEPEWWKTGSHAVSGGNVIVCEDDWGSIIAFTLSCSDYQRELANMSTSRLTAPPAPPPTPSVETRSSFFSAPSTLKRLIGSPAPQPDPDQDDVVWHEPESHSAVITRKEYPREAAASLLALRSVLRQPKVSSGDASPMPASPKTGNATPASYAAPPSVFSKPAVEVSKHAAGGELSGMPEAADAAGKILHGVKESRTSASSMNGLPPESRFPSSGASEFNIRKGKASSILISDSAGSTSAGSDTSRGPTPPPLPPKDEEASTPDPDGHGPESRAASPPTRTGTLTSSIANAVRYMLKPDTQRRATPKSHHGLLHAESPIIDERPHIKYDWTIGKRLKFSCTVYYARQFDSLRRRLGIQDSFLKSLAKSKIWTAEGGKSKANFWKTTDDQFIIKTLVDAWNVADLQVLNELCPSYFRYIDSTASRPSVLAKLLGFYTIEVRNLETGTTQIKGDVVVMENLFYKQKISRTFDLKGIHGRKVKASSSSGSKTLLDGEWIEGQQRALTLVRPYSKVVFQEAIRADCDFLARSNIMDYSLLLGVNEEQKQIVCGLVDTIGSYTFAKTLEYKAKQGLSSAKEVTVVPPYEYEERFVTAMDEYFIACPDKWSRPLDDAKIPNDYTELPSVL</sequence>
<dbReference type="EMBL" id="KV722405">
    <property type="protein sequence ID" value="OCH90381.1"/>
    <property type="molecule type" value="Genomic_DNA"/>
</dbReference>
<feature type="compositionally biased region" description="Low complexity" evidence="4">
    <location>
        <begin position="844"/>
        <end position="858"/>
    </location>
</feature>
<feature type="compositionally biased region" description="Low complexity" evidence="4">
    <location>
        <begin position="505"/>
        <end position="514"/>
    </location>
</feature>
<keyword evidence="1 3" id="KW-0547">Nucleotide-binding</keyword>
<feature type="compositionally biased region" description="Polar residues" evidence="4">
    <location>
        <begin position="1207"/>
        <end position="1216"/>
    </location>
</feature>
<feature type="region of interest" description="Disordered" evidence="4">
    <location>
        <begin position="1058"/>
        <end position="1082"/>
    </location>
</feature>
<dbReference type="PANTHER" id="PTHR45748:SF7">
    <property type="entry name" value="1-PHOSPHATIDYLINOSITOL 3-PHOSPHATE 5-KINASE-RELATED"/>
    <property type="match status" value="1"/>
</dbReference>
<dbReference type="InterPro" id="IPR027484">
    <property type="entry name" value="PInositol-4-P-5-kinase_N"/>
</dbReference>
<feature type="compositionally biased region" description="Basic and acidic residues" evidence="4">
    <location>
        <begin position="723"/>
        <end position="734"/>
    </location>
</feature>
<dbReference type="InterPro" id="IPR002498">
    <property type="entry name" value="PInositol-4-P-4/5-kinase_core"/>
</dbReference>
<dbReference type="Gene3D" id="3.30.810.10">
    <property type="entry name" value="2-Layer Sandwich"/>
    <property type="match status" value="1"/>
</dbReference>
<feature type="region of interest" description="Disordered" evidence="4">
    <location>
        <begin position="90"/>
        <end position="128"/>
    </location>
</feature>
<accession>A0A8E2ATM1</accession>
<dbReference type="InterPro" id="IPR027483">
    <property type="entry name" value="PInositol-4-P-4/5-kinase_C_sf"/>
</dbReference>
<reference evidence="6 7" key="1">
    <citation type="submission" date="2016-07" db="EMBL/GenBank/DDBJ databases">
        <title>Draft genome of the white-rot fungus Obba rivulosa 3A-2.</title>
        <authorList>
            <consortium name="DOE Joint Genome Institute"/>
            <person name="Miettinen O."/>
            <person name="Riley R."/>
            <person name="Acob R."/>
            <person name="Barry K."/>
            <person name="Cullen D."/>
            <person name="De Vries R."/>
            <person name="Hainaut M."/>
            <person name="Hatakka A."/>
            <person name="Henrissat B."/>
            <person name="Hilden K."/>
            <person name="Kuo R."/>
            <person name="Labutti K."/>
            <person name="Lipzen A."/>
            <person name="Makela M.R."/>
            <person name="Sandor L."/>
            <person name="Spatafora J.W."/>
            <person name="Grigoriev I.V."/>
            <person name="Hibbett D.S."/>
        </authorList>
    </citation>
    <scope>NUCLEOTIDE SEQUENCE [LARGE SCALE GENOMIC DNA]</scope>
    <source>
        <strain evidence="6 7">3A-2</strain>
    </source>
</reference>
<feature type="region of interest" description="Disordered" evidence="4">
    <location>
        <begin position="706"/>
        <end position="734"/>
    </location>
</feature>
<keyword evidence="3" id="KW-0808">Transferase</keyword>
<feature type="compositionally biased region" description="Low complexity" evidence="4">
    <location>
        <begin position="1162"/>
        <end position="1174"/>
    </location>
</feature>
<dbReference type="PROSITE" id="PS51455">
    <property type="entry name" value="PIPK"/>
    <property type="match status" value="1"/>
</dbReference>
<organism evidence="6 7">
    <name type="scientific">Obba rivulosa</name>
    <dbReference type="NCBI Taxonomy" id="1052685"/>
    <lineage>
        <taxon>Eukaryota</taxon>
        <taxon>Fungi</taxon>
        <taxon>Dikarya</taxon>
        <taxon>Basidiomycota</taxon>
        <taxon>Agaricomycotina</taxon>
        <taxon>Agaricomycetes</taxon>
        <taxon>Polyporales</taxon>
        <taxon>Gelatoporiaceae</taxon>
        <taxon>Obba</taxon>
    </lineage>
</organism>
<feature type="compositionally biased region" description="Basic and acidic residues" evidence="4">
    <location>
        <begin position="90"/>
        <end position="109"/>
    </location>
</feature>
<protein>
    <recommendedName>
        <fullName evidence="5">PIPK domain-containing protein</fullName>
    </recommendedName>
</protein>
<keyword evidence="7" id="KW-1185">Reference proteome</keyword>
<feature type="compositionally biased region" description="Polar residues" evidence="4">
    <location>
        <begin position="806"/>
        <end position="816"/>
    </location>
</feature>
<dbReference type="OrthoDB" id="158357at2759"/>
<dbReference type="GO" id="GO:0005524">
    <property type="term" value="F:ATP binding"/>
    <property type="evidence" value="ECO:0007669"/>
    <property type="project" value="UniProtKB-UniRule"/>
</dbReference>
<keyword evidence="2 3" id="KW-0067">ATP-binding</keyword>
<feature type="region of interest" description="Disordered" evidence="4">
    <location>
        <begin position="332"/>
        <end position="395"/>
    </location>
</feature>
<feature type="region of interest" description="Disordered" evidence="4">
    <location>
        <begin position="1162"/>
        <end position="1216"/>
    </location>
</feature>
<feature type="domain" description="PIPK" evidence="5">
    <location>
        <begin position="1205"/>
        <end position="1526"/>
    </location>
</feature>
<evidence type="ECO:0000256" key="2">
    <source>
        <dbReference type="ARBA" id="ARBA00022840"/>
    </source>
</evidence>
<dbReference type="Pfam" id="PF01504">
    <property type="entry name" value="PIP5K"/>
    <property type="match status" value="1"/>
</dbReference>
<dbReference type="CDD" id="cd17300">
    <property type="entry name" value="PIPKc_PIKfyve"/>
    <property type="match status" value="1"/>
</dbReference>
<feature type="compositionally biased region" description="Polar residues" evidence="4">
    <location>
        <begin position="709"/>
        <end position="722"/>
    </location>
</feature>
<proteinExistence type="predicted"/>
<dbReference type="InterPro" id="IPR044769">
    <property type="entry name" value="PIKfyve_PIPKc"/>
</dbReference>
<dbReference type="SUPFAM" id="SSF56104">
    <property type="entry name" value="SAICAR synthase-like"/>
    <property type="match status" value="1"/>
</dbReference>
<evidence type="ECO:0000256" key="3">
    <source>
        <dbReference type="PROSITE-ProRule" id="PRU00781"/>
    </source>
</evidence>
<name>A0A8E2ATM1_9APHY</name>
<feature type="region of interest" description="Disordered" evidence="4">
    <location>
        <begin position="1123"/>
        <end position="1147"/>
    </location>
</feature>
<dbReference type="SMART" id="SM00330">
    <property type="entry name" value="PIPKc"/>
    <property type="match status" value="1"/>
</dbReference>
<evidence type="ECO:0000313" key="7">
    <source>
        <dbReference type="Proteomes" id="UP000250043"/>
    </source>
</evidence>
<feature type="compositionally biased region" description="Basic and acidic residues" evidence="4">
    <location>
        <begin position="1184"/>
        <end position="1200"/>
    </location>
</feature>
<gene>
    <name evidence="6" type="ORF">OBBRIDRAFT_730885</name>
</gene>
<dbReference type="PANTHER" id="PTHR45748">
    <property type="entry name" value="1-PHOSPHATIDYLINOSITOL 3-PHOSPHATE 5-KINASE-RELATED"/>
    <property type="match status" value="1"/>
</dbReference>
<keyword evidence="3" id="KW-0418">Kinase</keyword>
<dbReference type="GO" id="GO:0000285">
    <property type="term" value="F:1-phosphatidylinositol-3-phosphate 5-kinase activity"/>
    <property type="evidence" value="ECO:0007669"/>
    <property type="project" value="InterPro"/>
</dbReference>
<evidence type="ECO:0000256" key="1">
    <source>
        <dbReference type="ARBA" id="ARBA00022741"/>
    </source>
</evidence>
<dbReference type="GO" id="GO:0000329">
    <property type="term" value="C:fungal-type vacuole membrane"/>
    <property type="evidence" value="ECO:0007669"/>
    <property type="project" value="TreeGrafter"/>
</dbReference>
<feature type="compositionally biased region" description="Basic and acidic residues" evidence="4">
    <location>
        <begin position="379"/>
        <end position="388"/>
    </location>
</feature>
<dbReference type="GO" id="GO:0010008">
    <property type="term" value="C:endosome membrane"/>
    <property type="evidence" value="ECO:0007669"/>
    <property type="project" value="TreeGrafter"/>
</dbReference>
<evidence type="ECO:0000256" key="4">
    <source>
        <dbReference type="SAM" id="MobiDB-lite"/>
    </source>
</evidence>
<feature type="region of interest" description="Disordered" evidence="4">
    <location>
        <begin position="492"/>
        <end position="520"/>
    </location>
</feature>
<feature type="region of interest" description="Disordered" evidence="4">
    <location>
        <begin position="791"/>
        <end position="859"/>
    </location>
</feature>